<reference evidence="2" key="1">
    <citation type="submission" date="2022-03" db="EMBL/GenBank/DDBJ databases">
        <authorList>
            <person name="Santos J.D.N."/>
            <person name="Kallscheuer N."/>
            <person name="Jogler C."/>
            <person name="Lage O.M."/>
        </authorList>
    </citation>
    <scope>NUCLEOTIDE SEQUENCE</scope>
    <source>
        <strain evidence="2">M600PL45_2</strain>
    </source>
</reference>
<keyword evidence="3" id="KW-1185">Reference proteome</keyword>
<sequence>MNDYANGIGGRFLRACAEFETRLRTVRESQWGLPTPCAEWEVRTLVNHMARGNLNYAALALGCTSAQFLRLRDADALGADPLGAYLRSVEECAAAFARPGVLESVLDYPPGPVSGRQALAVRTADSVVHTWDLARAVGADETLDAALVAWTGAHLDDIYAGLAVAPADRESSAPARRFFAVPEGEPLPDTASRQQRLLRWMGRRP</sequence>
<accession>A0ABS9SUN5</accession>
<name>A0ABS9SUN5_9ACTN</name>
<feature type="domain" description="Mycothiol-dependent maleylpyruvate isomerase metal-binding" evidence="1">
    <location>
        <begin position="13"/>
        <end position="134"/>
    </location>
</feature>
<dbReference type="NCBIfam" id="TIGR03086">
    <property type="entry name" value="TIGR03086 family metal-binding protein"/>
    <property type="match status" value="1"/>
</dbReference>
<reference evidence="2" key="2">
    <citation type="journal article" date="2023" name="Int. J. Syst. Evol. Microbiol.">
        <title>Streptomyces marispadix sp. nov., isolated from marine beach sediment of the Northern Coast of Portugal.</title>
        <authorList>
            <person name="dos Santos J.D.N."/>
            <person name="Vitorino I.R."/>
            <person name="Kallscheuer N."/>
            <person name="Srivastava A."/>
            <person name="Krautwurst S."/>
            <person name="Marz M."/>
            <person name="Jogler C."/>
            <person name="Lobo Da Cunha A."/>
            <person name="Catita J."/>
            <person name="Goncalves H."/>
            <person name="Gonzalez I."/>
            <person name="Reyes F."/>
            <person name="Lage O.M."/>
        </authorList>
    </citation>
    <scope>NUCLEOTIDE SEQUENCE</scope>
    <source>
        <strain evidence="2">M600PL45_2</strain>
    </source>
</reference>
<dbReference type="RefSeq" id="WP_241057995.1">
    <property type="nucleotide sequence ID" value="NZ_JAKWJU010000002.1"/>
</dbReference>
<dbReference type="NCBIfam" id="TIGR03083">
    <property type="entry name" value="maleylpyruvate isomerase family mycothiol-dependent enzyme"/>
    <property type="match status" value="1"/>
</dbReference>
<comment type="caution">
    <text evidence="2">The sequence shown here is derived from an EMBL/GenBank/DDBJ whole genome shotgun (WGS) entry which is preliminary data.</text>
</comment>
<gene>
    <name evidence="2" type="ORF">MMA15_06060</name>
</gene>
<dbReference type="InterPro" id="IPR024344">
    <property type="entry name" value="MDMPI_metal-binding"/>
</dbReference>
<dbReference type="InterPro" id="IPR017517">
    <property type="entry name" value="Maleyloyr_isom"/>
</dbReference>
<evidence type="ECO:0000313" key="2">
    <source>
        <dbReference type="EMBL" id="MCH6159997.1"/>
    </source>
</evidence>
<protein>
    <submittedName>
        <fullName evidence="2">TIGR03086 family metal-binding protein</fullName>
    </submittedName>
</protein>
<dbReference type="InterPro" id="IPR017520">
    <property type="entry name" value="CHP03086"/>
</dbReference>
<evidence type="ECO:0000259" key="1">
    <source>
        <dbReference type="Pfam" id="PF11716"/>
    </source>
</evidence>
<dbReference type="InterPro" id="IPR034660">
    <property type="entry name" value="DinB/YfiT-like"/>
</dbReference>
<dbReference type="Gene3D" id="1.20.120.450">
    <property type="entry name" value="dinb family like domain"/>
    <property type="match status" value="1"/>
</dbReference>
<dbReference type="EMBL" id="JAKWJU010000002">
    <property type="protein sequence ID" value="MCH6159997.1"/>
    <property type="molecule type" value="Genomic_DNA"/>
</dbReference>
<evidence type="ECO:0000313" key="3">
    <source>
        <dbReference type="Proteomes" id="UP001166784"/>
    </source>
</evidence>
<proteinExistence type="predicted"/>
<dbReference type="SUPFAM" id="SSF109854">
    <property type="entry name" value="DinB/YfiT-like putative metalloenzymes"/>
    <property type="match status" value="1"/>
</dbReference>
<dbReference type="Proteomes" id="UP001166784">
    <property type="component" value="Unassembled WGS sequence"/>
</dbReference>
<organism evidence="2 3">
    <name type="scientific">Streptomyces marispadix</name>
    <dbReference type="NCBI Taxonomy" id="2922868"/>
    <lineage>
        <taxon>Bacteria</taxon>
        <taxon>Bacillati</taxon>
        <taxon>Actinomycetota</taxon>
        <taxon>Actinomycetes</taxon>
        <taxon>Kitasatosporales</taxon>
        <taxon>Streptomycetaceae</taxon>
        <taxon>Streptomyces</taxon>
    </lineage>
</organism>
<dbReference type="Pfam" id="PF11716">
    <property type="entry name" value="MDMPI_N"/>
    <property type="match status" value="1"/>
</dbReference>